<name>A0A4R0RMT4_9APHY</name>
<evidence type="ECO:0008006" key="18">
    <source>
        <dbReference type="Google" id="ProtNLM"/>
    </source>
</evidence>
<feature type="domain" description="Glucosyltransferase 24 catalytic" evidence="15">
    <location>
        <begin position="1312"/>
        <end position="1577"/>
    </location>
</feature>
<feature type="compositionally biased region" description="Basic and acidic residues" evidence="9">
    <location>
        <begin position="1611"/>
        <end position="1628"/>
    </location>
</feature>
<evidence type="ECO:0000259" key="14">
    <source>
        <dbReference type="Pfam" id="PF18403"/>
    </source>
</evidence>
<gene>
    <name evidence="16" type="ORF">EIP91_000256</name>
</gene>
<dbReference type="GO" id="GO:0051082">
    <property type="term" value="F:unfolded protein binding"/>
    <property type="evidence" value="ECO:0007669"/>
    <property type="project" value="TreeGrafter"/>
</dbReference>
<evidence type="ECO:0000256" key="4">
    <source>
        <dbReference type="ARBA" id="ARBA00006351"/>
    </source>
</evidence>
<dbReference type="GO" id="GO:0036503">
    <property type="term" value="P:ERAD pathway"/>
    <property type="evidence" value="ECO:0007669"/>
    <property type="project" value="TreeGrafter"/>
</dbReference>
<comment type="caution">
    <text evidence="16">The sequence shown here is derived from an EMBL/GenBank/DDBJ whole genome shotgun (WGS) entry which is preliminary data.</text>
</comment>
<evidence type="ECO:0000256" key="5">
    <source>
        <dbReference type="ARBA" id="ARBA00022679"/>
    </source>
</evidence>
<dbReference type="InterPro" id="IPR040692">
    <property type="entry name" value="UGGT_TRXL_3"/>
</dbReference>
<comment type="cofactor">
    <cofactor evidence="1">
        <name>Ca(2+)</name>
        <dbReference type="ChEBI" id="CHEBI:29108"/>
    </cofactor>
</comment>
<dbReference type="GO" id="GO:0005788">
    <property type="term" value="C:endoplasmic reticulum lumen"/>
    <property type="evidence" value="ECO:0007669"/>
    <property type="project" value="UniProtKB-SubCell"/>
</dbReference>
<dbReference type="UniPathway" id="UPA00378"/>
<dbReference type="Proteomes" id="UP000292702">
    <property type="component" value="Unassembled WGS sequence"/>
</dbReference>
<dbReference type="InterPro" id="IPR040694">
    <property type="entry name" value="UGGT_TRXL_2"/>
</dbReference>
<evidence type="ECO:0000313" key="16">
    <source>
        <dbReference type="EMBL" id="TCD67335.1"/>
    </source>
</evidence>
<evidence type="ECO:0000259" key="15">
    <source>
        <dbReference type="Pfam" id="PF18404"/>
    </source>
</evidence>
<keyword evidence="5" id="KW-0808">Transferase</keyword>
<dbReference type="Gene3D" id="3.90.550.10">
    <property type="entry name" value="Spore Coat Polysaccharide Biosynthesis Protein SpsA, Chain A"/>
    <property type="match status" value="1"/>
</dbReference>
<feature type="region of interest" description="Disordered" evidence="9">
    <location>
        <begin position="1605"/>
        <end position="1628"/>
    </location>
</feature>
<dbReference type="Pfam" id="PF18400">
    <property type="entry name" value="Thioredoxin_12"/>
    <property type="match status" value="1"/>
</dbReference>
<evidence type="ECO:0000256" key="7">
    <source>
        <dbReference type="ARBA" id="ARBA00022824"/>
    </source>
</evidence>
<feature type="domain" description="UGGT thioredoxin-like" evidence="11">
    <location>
        <begin position="32"/>
        <end position="237"/>
    </location>
</feature>
<organism evidence="16 17">
    <name type="scientific">Steccherinum ochraceum</name>
    <dbReference type="NCBI Taxonomy" id="92696"/>
    <lineage>
        <taxon>Eukaryota</taxon>
        <taxon>Fungi</taxon>
        <taxon>Dikarya</taxon>
        <taxon>Basidiomycota</taxon>
        <taxon>Agaricomycotina</taxon>
        <taxon>Agaricomycetes</taxon>
        <taxon>Polyporales</taxon>
        <taxon>Steccherinaceae</taxon>
        <taxon>Steccherinum</taxon>
    </lineage>
</organism>
<evidence type="ECO:0000259" key="11">
    <source>
        <dbReference type="Pfam" id="PF18400"/>
    </source>
</evidence>
<dbReference type="Pfam" id="PF06427">
    <property type="entry name" value="UDP-g_GGTase"/>
    <property type="match status" value="1"/>
</dbReference>
<evidence type="ECO:0000256" key="9">
    <source>
        <dbReference type="SAM" id="MobiDB-lite"/>
    </source>
</evidence>
<dbReference type="Pfam" id="PF18401">
    <property type="entry name" value="Thioredoxin_13"/>
    <property type="match status" value="1"/>
</dbReference>
<feature type="chain" id="PRO_5020529089" description="Glycosyltransferase family 24 protein" evidence="10">
    <location>
        <begin position="19"/>
        <end position="1628"/>
    </location>
</feature>
<dbReference type="InterPro" id="IPR040525">
    <property type="entry name" value="UGGT_TRXL_4"/>
</dbReference>
<evidence type="ECO:0000313" key="17">
    <source>
        <dbReference type="Proteomes" id="UP000292702"/>
    </source>
</evidence>
<keyword evidence="6 10" id="KW-0732">Signal</keyword>
<proteinExistence type="inferred from homology"/>
<reference evidence="16 17" key="1">
    <citation type="submission" date="2018-11" db="EMBL/GenBank/DDBJ databases">
        <title>Genome assembly of Steccherinum ochraceum LE-BIN_3174, the white-rot fungus of the Steccherinaceae family (The Residual Polyporoid clade, Polyporales, Basidiomycota).</title>
        <authorList>
            <person name="Fedorova T.V."/>
            <person name="Glazunova O.A."/>
            <person name="Landesman E.O."/>
            <person name="Moiseenko K.V."/>
            <person name="Psurtseva N.V."/>
            <person name="Savinova O.S."/>
            <person name="Shakhova N.V."/>
            <person name="Tyazhelova T.V."/>
            <person name="Vasina D.V."/>
        </authorList>
    </citation>
    <scope>NUCLEOTIDE SEQUENCE [LARGE SCALE GENOMIC DNA]</scope>
    <source>
        <strain evidence="16 17">LE-BIN_3174</strain>
    </source>
</reference>
<evidence type="ECO:0000256" key="3">
    <source>
        <dbReference type="ARBA" id="ARBA00004922"/>
    </source>
</evidence>
<dbReference type="GO" id="GO:0003980">
    <property type="term" value="F:UDP-glucose:glycoprotein glucosyltransferase activity"/>
    <property type="evidence" value="ECO:0007669"/>
    <property type="project" value="InterPro"/>
</dbReference>
<keyword evidence="7" id="KW-0256">Endoplasmic reticulum</keyword>
<feature type="domain" description="UGGT thioredoxin-like" evidence="12">
    <location>
        <begin position="304"/>
        <end position="446"/>
    </location>
</feature>
<dbReference type="CDD" id="cd06432">
    <property type="entry name" value="GT8_HUGT1_C_like"/>
    <property type="match status" value="1"/>
</dbReference>
<feature type="region of interest" description="Disordered" evidence="9">
    <location>
        <begin position="263"/>
        <end position="282"/>
    </location>
</feature>
<dbReference type="FunFam" id="3.90.550.10:FF:000065">
    <property type="entry name" value="UDP-glucose:glycoprotein glucosyltransferase, putative"/>
    <property type="match status" value="1"/>
</dbReference>
<dbReference type="Pfam" id="PF18402">
    <property type="entry name" value="Thioredoxin_14"/>
    <property type="match status" value="1"/>
</dbReference>
<dbReference type="EMBL" id="RWJN01000101">
    <property type="protein sequence ID" value="TCD67335.1"/>
    <property type="molecule type" value="Genomic_DNA"/>
</dbReference>
<dbReference type="InterPro" id="IPR040497">
    <property type="entry name" value="Glyco_transf_24"/>
</dbReference>
<keyword evidence="17" id="KW-1185">Reference proteome</keyword>
<dbReference type="Pfam" id="PF18404">
    <property type="entry name" value="Glyco_transf_24"/>
    <property type="match status" value="1"/>
</dbReference>
<sequence length="1628" mass="181785">MRSSPLFGIALLVCRSFASPPVQVRLHSSWPAPPVLLEAIETVSDNNPNAFFPLLHETTSEDSLLALQNSIPQELYQYVLDVALRQGYLADTSTTTLAATKMNLGLHSAIPKIQAFYQYYQDRHARRDADDCGSWVDWYGQVVCNAETLAHLAGVETIDASEGHGGDSNYDPPPLLPFDHVHPAVSQLSRPPRTAIFYASLSSSNFRSLHEYLFKASSGSSPHVEYVLRPIPPKDRDASKRSYLRGYGVALDLKKMEYLAVDDRRSSQNDASDTKTETDTSTEVDPIVTLLHQYPENSTADYTSALTSTELLHIGLQSAQLIYDSTNQDLEDASTPPTRDPINALKTLKQLAQYFPKYASTLARRVTVDAGLQSEVAQNGQKVQGGANAAWLNGVVLQEKDMNPFSLLRFMRKERGIMLSLLAQGLSSEQAITLLTHRTVGAAQSESGALDGIFDASDRPEGGDLIMWWNDFEKDERYARWGNTIRLLLRPMYPGQFPSIKLNLMNIVLAVDLSQTSSLNFIGTAVDNIINRSFPFRFGVVPIVETEEGLQMARLFYWLIENVGREKTMQFIQRIGQVDVPPQFLTYHVQWPLVRSEFSAVLTSLTPEDVQPDALSFDALKNTKLDDILKGTGTVGDTVVGAIESKVEKAKEYATRLGVSLEGGSQGSTFVNGKWFELNDEFLRNMQMEIGEQMQHLQAELYADTITDDDSASMSTYFYDLPSSLKRRNKHIFPSKKTGSLKILSLPDLNARFGLPLSEGAFVYPKAADREDEESEKEADIPISTYVIADLDSQGGKKLVREALESLASSHNARVTFIHNPSATPEDHQHPVSSVIGQLISSNALSQLTADRLLNGLPLADSLKNTEQGDEAVFQADDTLLDDLSLPISDSPFLKASSAVVHELQLKPGEQALVVNGRVVGPFADGDFAAGDIQALNSYEYRKRVQPVVQALEDIFGTLKNHTRESLATLIASASSIVSSIRLPDPSEAGLFNAPLRPRLRNYQLLGNDYTKYEFGRNETAMLHFGFVIDPLSEIAQKWSSIIEWLLNDPSVFVELHINPAKYRDLPLKRFYRYNLPAELSFDQHGAEAQSFAVFSNLPVEPIYTLAMDVPQAWLVRPRKAQYDLDNIQLGVIPASEQAQGVLAVFDLDYLVIEGHARDAVQMAPPRGLQLQLSTPDANEDSLAIADTQVVANLGYLQFRVKPGVFKLEIREGRGQDVFTIESVGNEGWDSPGVEEIGDEVTLTSFEGLTLYPRFKRVPGMESVDVLASEVKKEEESKGLLGDVLSGFSSMFSSKPPPPPSTEVIAVDHADINIFTVASGLLYERFASIMILSVLRNTNSTVKFWFIENFLSPSFLEFIPHFAKAYNFKYELVTYKWPSWLRAQKEKQRIIWAYKILFLDVLFPMDLNKVIFVDADQIVRADLKELVELDLHGAPYGYTPMGDDNTDMEGFRFWKTGYWKDFLHGLPYHISALYVVDLVRFRQMAAGDILRQHYQALSADPNSLANLDQDLPNNLQREVPIFSLPEDWLWCETWCSKDRLDRAKTIDLCQNPLTKEPKLARARQIPEWSEYDSEIARFAKQLAERGDIDSGIAAVDTTVLADQAAGVAKAKTPDTKEREEDEHVRDEL</sequence>
<evidence type="ECO:0000256" key="6">
    <source>
        <dbReference type="ARBA" id="ARBA00022729"/>
    </source>
</evidence>
<dbReference type="InterPro" id="IPR040693">
    <property type="entry name" value="UGGT_TRXL_1"/>
</dbReference>
<feature type="compositionally biased region" description="Basic and acidic residues" evidence="9">
    <location>
        <begin position="263"/>
        <end position="278"/>
    </location>
</feature>
<evidence type="ECO:0000256" key="10">
    <source>
        <dbReference type="SAM" id="SignalP"/>
    </source>
</evidence>
<feature type="domain" description="UDP-glucose:glycoprotein glucosyltransferase thioredoxin-like" evidence="14">
    <location>
        <begin position="777"/>
        <end position="979"/>
    </location>
</feature>
<dbReference type="Pfam" id="PF18403">
    <property type="entry name" value="Thioredoxin_15"/>
    <property type="match status" value="1"/>
</dbReference>
<accession>A0A4R0RMT4</accession>
<dbReference type="OrthoDB" id="27683at2759"/>
<dbReference type="STRING" id="92696.A0A4R0RMT4"/>
<evidence type="ECO:0000256" key="1">
    <source>
        <dbReference type="ARBA" id="ARBA00001913"/>
    </source>
</evidence>
<comment type="pathway">
    <text evidence="3">Protein modification; protein glycosylation.</text>
</comment>
<dbReference type="InterPro" id="IPR009448">
    <property type="entry name" value="UDP-g_GGtrans"/>
</dbReference>
<protein>
    <recommendedName>
        <fullName evidence="18">Glycosyltransferase family 24 protein</fullName>
    </recommendedName>
</protein>
<evidence type="ECO:0000259" key="13">
    <source>
        <dbReference type="Pfam" id="PF18402"/>
    </source>
</evidence>
<evidence type="ECO:0000259" key="12">
    <source>
        <dbReference type="Pfam" id="PF18401"/>
    </source>
</evidence>
<keyword evidence="8" id="KW-0325">Glycoprotein</keyword>
<comment type="similarity">
    <text evidence="4">Belongs to the glycosyltransferase 8 family.</text>
</comment>
<feature type="domain" description="UGGT thioredoxin-like" evidence="13">
    <location>
        <begin position="454"/>
        <end position="732"/>
    </location>
</feature>
<dbReference type="PANTHER" id="PTHR11226:SF0">
    <property type="entry name" value="UDP-GLUCOSE:GLYCOPROTEIN GLUCOSYLTRANSFERASE"/>
    <property type="match status" value="1"/>
</dbReference>
<comment type="subcellular location">
    <subcellularLocation>
        <location evidence="2">Endoplasmic reticulum lumen</location>
    </subcellularLocation>
</comment>
<dbReference type="GO" id="GO:0018279">
    <property type="term" value="P:protein N-linked glycosylation via asparagine"/>
    <property type="evidence" value="ECO:0007669"/>
    <property type="project" value="TreeGrafter"/>
</dbReference>
<dbReference type="PANTHER" id="PTHR11226">
    <property type="entry name" value="UDP-GLUCOSE GLYCOPROTEIN:GLUCOSYLTRANSFERASE"/>
    <property type="match status" value="1"/>
</dbReference>
<evidence type="ECO:0000256" key="2">
    <source>
        <dbReference type="ARBA" id="ARBA00004319"/>
    </source>
</evidence>
<evidence type="ECO:0000256" key="8">
    <source>
        <dbReference type="ARBA" id="ARBA00023180"/>
    </source>
</evidence>
<dbReference type="SUPFAM" id="SSF53448">
    <property type="entry name" value="Nucleotide-diphospho-sugar transferases"/>
    <property type="match status" value="1"/>
</dbReference>
<feature type="signal peptide" evidence="10">
    <location>
        <begin position="1"/>
        <end position="18"/>
    </location>
</feature>
<dbReference type="InterPro" id="IPR029044">
    <property type="entry name" value="Nucleotide-diphossugar_trans"/>
</dbReference>